<evidence type="ECO:0000313" key="2">
    <source>
        <dbReference type="Proteomes" id="UP000192333"/>
    </source>
</evidence>
<dbReference type="AlphaFoldDB" id="A0A1W2H587"/>
<sequence>MKKPLIVLSLAMLPWIGIVAGILQINGLKINKEPSNQENLTAAFYFAGKLDNNLVNSIEDLNRQDRNYVDPRLVGFWTKKKYYNSNGFSYVYIQKISLDSDGTLILYEPVSYSSVGQTHIGPSSDLKIETVLKIHTRGNRLYTMYGEPPIEIFVFEFSFNNRYLHIVGADGVRDILERN</sequence>
<organism evidence="1 2">
    <name type="scientific">Aquiflexum balticum DSM 16537</name>
    <dbReference type="NCBI Taxonomy" id="758820"/>
    <lineage>
        <taxon>Bacteria</taxon>
        <taxon>Pseudomonadati</taxon>
        <taxon>Bacteroidota</taxon>
        <taxon>Cytophagia</taxon>
        <taxon>Cytophagales</taxon>
        <taxon>Cyclobacteriaceae</taxon>
        <taxon>Aquiflexum</taxon>
    </lineage>
</organism>
<reference evidence="2" key="1">
    <citation type="submission" date="2017-04" db="EMBL/GenBank/DDBJ databases">
        <authorList>
            <person name="Varghese N."/>
            <person name="Submissions S."/>
        </authorList>
    </citation>
    <scope>NUCLEOTIDE SEQUENCE [LARGE SCALE GENOMIC DNA]</scope>
    <source>
        <strain evidence="2">DSM 16537</strain>
    </source>
</reference>
<keyword evidence="2" id="KW-1185">Reference proteome</keyword>
<dbReference type="EMBL" id="LT838813">
    <property type="protein sequence ID" value="SMD44127.1"/>
    <property type="molecule type" value="Genomic_DNA"/>
</dbReference>
<accession>A0A1W2H587</accession>
<name>A0A1W2H587_9BACT</name>
<gene>
    <name evidence="1" type="ORF">SAMN00777080_2742</name>
</gene>
<proteinExistence type="predicted"/>
<dbReference type="RefSeq" id="WP_084120957.1">
    <property type="nucleotide sequence ID" value="NZ_LT838813.1"/>
</dbReference>
<protein>
    <submittedName>
        <fullName evidence="1">Uncharacterized protein</fullName>
    </submittedName>
</protein>
<dbReference type="Proteomes" id="UP000192333">
    <property type="component" value="Chromosome I"/>
</dbReference>
<evidence type="ECO:0000313" key="1">
    <source>
        <dbReference type="EMBL" id="SMD44127.1"/>
    </source>
</evidence>